<dbReference type="InterPro" id="IPR001173">
    <property type="entry name" value="Glyco_trans_2-like"/>
</dbReference>
<dbReference type="InterPro" id="IPR050834">
    <property type="entry name" value="Glycosyltransf_2"/>
</dbReference>
<dbReference type="EMBL" id="DVHC01000041">
    <property type="protein sequence ID" value="HIR59208.1"/>
    <property type="molecule type" value="Genomic_DNA"/>
</dbReference>
<dbReference type="SUPFAM" id="SSF53756">
    <property type="entry name" value="UDP-Glycosyltransferase/glycogen phosphorylase"/>
    <property type="match status" value="1"/>
</dbReference>
<dbReference type="PANTHER" id="PTHR43685">
    <property type="entry name" value="GLYCOSYLTRANSFERASE"/>
    <property type="match status" value="1"/>
</dbReference>
<dbReference type="Gene3D" id="3.40.50.11090">
    <property type="match status" value="1"/>
</dbReference>
<comment type="similarity">
    <text evidence="1">Belongs to the glycosyltransferase 2 family.</text>
</comment>
<reference evidence="4" key="2">
    <citation type="journal article" date="2021" name="PeerJ">
        <title>Extensive microbial diversity within the chicken gut microbiome revealed by metagenomics and culture.</title>
        <authorList>
            <person name="Gilroy R."/>
            <person name="Ravi A."/>
            <person name="Getino M."/>
            <person name="Pursley I."/>
            <person name="Horton D.L."/>
            <person name="Alikhan N.F."/>
            <person name="Baker D."/>
            <person name="Gharbi K."/>
            <person name="Hall N."/>
            <person name="Watson M."/>
            <person name="Adriaenssens E.M."/>
            <person name="Foster-Nyarko E."/>
            <person name="Jarju S."/>
            <person name="Secka A."/>
            <person name="Antonio M."/>
            <person name="Oren A."/>
            <person name="Chaudhuri R.R."/>
            <person name="La Ragione R."/>
            <person name="Hildebrand F."/>
            <person name="Pallen M.J."/>
        </authorList>
    </citation>
    <scope>NUCLEOTIDE SEQUENCE</scope>
    <source>
        <strain evidence="4">CHK184-20233</strain>
    </source>
</reference>
<dbReference type="SUPFAM" id="SSF53448">
    <property type="entry name" value="Nucleotide-diphospho-sugar transferases"/>
    <property type="match status" value="1"/>
</dbReference>
<dbReference type="Proteomes" id="UP000824232">
    <property type="component" value="Unassembled WGS sequence"/>
</dbReference>
<evidence type="ECO:0000313" key="4">
    <source>
        <dbReference type="EMBL" id="HIR59208.1"/>
    </source>
</evidence>
<gene>
    <name evidence="4" type="ORF">IAB38_04080</name>
</gene>
<protein>
    <submittedName>
        <fullName evidence="4">Glycosyltransferase</fullName>
    </submittedName>
</protein>
<dbReference type="InterPro" id="IPR055050">
    <property type="entry name" value="WsaF_C"/>
</dbReference>
<reference evidence="4" key="1">
    <citation type="submission" date="2020-10" db="EMBL/GenBank/DDBJ databases">
        <authorList>
            <person name="Gilroy R."/>
        </authorList>
    </citation>
    <scope>NUCLEOTIDE SEQUENCE</scope>
    <source>
        <strain evidence="4">CHK184-20233</strain>
    </source>
</reference>
<evidence type="ECO:0000313" key="5">
    <source>
        <dbReference type="Proteomes" id="UP000824232"/>
    </source>
</evidence>
<evidence type="ECO:0000256" key="1">
    <source>
        <dbReference type="ARBA" id="ARBA00006739"/>
    </source>
</evidence>
<accession>A0A9D1DUK9</accession>
<dbReference type="Pfam" id="PF00535">
    <property type="entry name" value="Glycos_transf_2"/>
    <property type="match status" value="1"/>
</dbReference>
<comment type="caution">
    <text evidence="4">The sequence shown here is derived from an EMBL/GenBank/DDBJ whole genome shotgun (WGS) entry which is preliminary data.</text>
</comment>
<dbReference type="Gene3D" id="3.40.50.2000">
    <property type="entry name" value="Glycogen Phosphorylase B"/>
    <property type="match status" value="1"/>
</dbReference>
<sequence>MNKEKLDIYQYDFDKIEDNVKKVSVIIPNYNYQDFIVERIDSVLRQTYPIYELIILDDKSTDDSVEVIKEKIKTIKDVKVRLIENKENSGCVFKQWKKGINEISGDYFWIAEADDSADPRFLETAMEAFDDKEVVLSYTESARIDENNYITHTNSQDLYNIYNTDRWDFPYINEGTDEIKNYLSVTNTILNVSSVVWKKGDYDKFLDTAATYKVAGDWYIYYKVLEKGKIAFSNKPYNYFRKHSKSVSTKVKDDIEYKEICSIQDDIAKKYDLPLPIYKHQRIRRHYMDQNVSPDVRKKRVAWVMPHPGKGSGGHRTIIQNVNALIKAGYECDIYVEEDYITTDEILEEKINDYYGYCAANSYVGIVLRQEYDLLFATGWTTIDFTKNLNCPKKAYFIQDYEPWFLPMGDNYIKTENSYRLGYAPITIGKWLSHKMINEFGLSSQYFDFCADLSVYHIDKNIKKENAICYIFQPEKPRRCDEIGLKALKLVKELRPDIKIYLYGSNTKKQVDFEAERLGIIPIDECNKLYNKCKVGFCISASNPSRIPFEMMAAGLPVVEIYKENNLYDFPEGGIKLAEPNPEAIATALLELIDNNKELQKMSKIGNSYMQDKPLEKGFEQFVEAVNNLFSASEIKKLDIKESYKKEPVKASDEVKAKADTLFGNINIVASGGPTKRKLRRIKRRIKDILKAICYKIINLIDRV</sequence>
<dbReference type="PANTHER" id="PTHR43685:SF11">
    <property type="entry name" value="GLYCOSYLTRANSFERASE TAGX-RELATED"/>
    <property type="match status" value="1"/>
</dbReference>
<evidence type="ECO:0000259" key="2">
    <source>
        <dbReference type="Pfam" id="PF00535"/>
    </source>
</evidence>
<proteinExistence type="inferred from homology"/>
<dbReference type="Pfam" id="PF22772">
    <property type="entry name" value="WsaF_C"/>
    <property type="match status" value="1"/>
</dbReference>
<dbReference type="AlphaFoldDB" id="A0A9D1DUK9"/>
<evidence type="ECO:0000259" key="3">
    <source>
        <dbReference type="Pfam" id="PF22772"/>
    </source>
</evidence>
<feature type="domain" description="Glycosyltransferase 2-like" evidence="2">
    <location>
        <begin position="24"/>
        <end position="171"/>
    </location>
</feature>
<feature type="domain" description="WsaF C-terminal" evidence="3">
    <location>
        <begin position="468"/>
        <end position="589"/>
    </location>
</feature>
<dbReference type="Gene3D" id="3.90.550.10">
    <property type="entry name" value="Spore Coat Polysaccharide Biosynthesis Protein SpsA, Chain A"/>
    <property type="match status" value="1"/>
</dbReference>
<name>A0A9D1DUK9_9FIRM</name>
<dbReference type="InterPro" id="IPR029044">
    <property type="entry name" value="Nucleotide-diphossugar_trans"/>
</dbReference>
<organism evidence="4 5">
    <name type="scientific">Candidatus Onthousia excrementipullorum</name>
    <dbReference type="NCBI Taxonomy" id="2840884"/>
    <lineage>
        <taxon>Bacteria</taxon>
        <taxon>Bacillati</taxon>
        <taxon>Bacillota</taxon>
        <taxon>Bacilli</taxon>
        <taxon>Candidatus Onthousia</taxon>
    </lineage>
</organism>